<comment type="similarity">
    <text evidence="1">Belongs to the LysR transcriptional regulatory family.</text>
</comment>
<dbReference type="EMBL" id="JHEH01000008">
    <property type="protein sequence ID" value="KEP70111.1"/>
    <property type="molecule type" value="Genomic_DNA"/>
</dbReference>
<dbReference type="Pfam" id="PF03466">
    <property type="entry name" value="LysR_substrate"/>
    <property type="match status" value="1"/>
</dbReference>
<dbReference type="Gene3D" id="3.40.190.10">
    <property type="entry name" value="Periplasmic binding protein-like II"/>
    <property type="match status" value="2"/>
</dbReference>
<dbReference type="eggNOG" id="COG0583">
    <property type="taxonomic scope" value="Bacteria"/>
</dbReference>
<dbReference type="InterPro" id="IPR036390">
    <property type="entry name" value="WH_DNA-bd_sf"/>
</dbReference>
<dbReference type="InterPro" id="IPR005119">
    <property type="entry name" value="LysR_subst-bd"/>
</dbReference>
<dbReference type="SUPFAM" id="SSF53850">
    <property type="entry name" value="Periplasmic binding protein-like II"/>
    <property type="match status" value="1"/>
</dbReference>
<dbReference type="GO" id="GO:0003677">
    <property type="term" value="F:DNA binding"/>
    <property type="evidence" value="ECO:0007669"/>
    <property type="project" value="UniProtKB-KW"/>
</dbReference>
<evidence type="ECO:0000256" key="4">
    <source>
        <dbReference type="ARBA" id="ARBA00023163"/>
    </source>
</evidence>
<gene>
    <name evidence="6" type="ORF">DL1_20260</name>
</gene>
<sequence>MSDPFRHLRPRQIQLVSEIRRHGQLQIAAEACGLTQPAASRSLGEIESLLGEKLFTRGPKGMEPTPAGLLVARHARRMINDLDQLSAQFTELRAGRGGTVRIGAVTGPALGQIVPAIRELKAASPLVEVSVDVAPSATLVPALERGDLDFALARLPPWMDDRAFHIEPARDESVRLLVRDGHPMLGAGPLGVRDLHHLPWILQNVGTPIRQAVDRAFHDAGLSSPPNVVTTSSLLAVVALLRDFDAIAPMAQEVIDLLLDAPVSAGFRQLPIDRAITVEPYMILTLRDRELPRASEKLLAIVRRSIRALGPSDPP</sequence>
<dbReference type="PROSITE" id="PS50931">
    <property type="entry name" value="HTH_LYSR"/>
    <property type="match status" value="1"/>
</dbReference>
<dbReference type="InterPro" id="IPR000847">
    <property type="entry name" value="LysR_HTH_N"/>
</dbReference>
<name>A0A074TEC7_9RHOB</name>
<proteinExistence type="inferred from homology"/>
<feature type="domain" description="HTH lysR-type" evidence="5">
    <location>
        <begin position="8"/>
        <end position="65"/>
    </location>
</feature>
<evidence type="ECO:0000256" key="2">
    <source>
        <dbReference type="ARBA" id="ARBA00023015"/>
    </source>
</evidence>
<dbReference type="OrthoDB" id="9803030at2"/>
<dbReference type="RefSeq" id="WP_038065131.1">
    <property type="nucleotide sequence ID" value="NZ_FOVB01000006.1"/>
</dbReference>
<dbReference type="GO" id="GO:0003700">
    <property type="term" value="F:DNA-binding transcription factor activity"/>
    <property type="evidence" value="ECO:0007669"/>
    <property type="project" value="InterPro"/>
</dbReference>
<dbReference type="Pfam" id="PF00126">
    <property type="entry name" value="HTH_1"/>
    <property type="match status" value="1"/>
</dbReference>
<dbReference type="InterPro" id="IPR050950">
    <property type="entry name" value="HTH-type_LysR_regulators"/>
</dbReference>
<dbReference type="PRINTS" id="PR00039">
    <property type="entry name" value="HTHLYSR"/>
</dbReference>
<evidence type="ECO:0000313" key="7">
    <source>
        <dbReference type="Proteomes" id="UP000027725"/>
    </source>
</evidence>
<dbReference type="Gene3D" id="1.10.10.10">
    <property type="entry name" value="Winged helix-like DNA-binding domain superfamily/Winged helix DNA-binding domain"/>
    <property type="match status" value="1"/>
</dbReference>
<dbReference type="PANTHER" id="PTHR30419">
    <property type="entry name" value="HTH-TYPE TRANSCRIPTIONAL REGULATOR YBHD"/>
    <property type="match status" value="1"/>
</dbReference>
<dbReference type="SUPFAM" id="SSF46785">
    <property type="entry name" value="Winged helix' DNA-binding domain"/>
    <property type="match status" value="1"/>
</dbReference>
<dbReference type="InterPro" id="IPR036388">
    <property type="entry name" value="WH-like_DNA-bd_sf"/>
</dbReference>
<dbReference type="PANTHER" id="PTHR30419:SF8">
    <property type="entry name" value="NITROGEN ASSIMILATION TRANSCRIPTIONAL ACTIVATOR-RELATED"/>
    <property type="match status" value="1"/>
</dbReference>
<evidence type="ECO:0000259" key="5">
    <source>
        <dbReference type="PROSITE" id="PS50931"/>
    </source>
</evidence>
<dbReference type="Proteomes" id="UP000027725">
    <property type="component" value="Unassembled WGS sequence"/>
</dbReference>
<organism evidence="6 7">
    <name type="scientific">Thioclava dalianensis</name>
    <dbReference type="NCBI Taxonomy" id="1185766"/>
    <lineage>
        <taxon>Bacteria</taxon>
        <taxon>Pseudomonadati</taxon>
        <taxon>Pseudomonadota</taxon>
        <taxon>Alphaproteobacteria</taxon>
        <taxon>Rhodobacterales</taxon>
        <taxon>Paracoccaceae</taxon>
        <taxon>Thioclava</taxon>
    </lineage>
</organism>
<dbReference type="GO" id="GO:0005829">
    <property type="term" value="C:cytosol"/>
    <property type="evidence" value="ECO:0007669"/>
    <property type="project" value="TreeGrafter"/>
</dbReference>
<keyword evidence="4" id="KW-0804">Transcription</keyword>
<keyword evidence="7" id="KW-1185">Reference proteome</keyword>
<dbReference type="STRING" id="1185766.SAMN05216224_106120"/>
<evidence type="ECO:0000256" key="3">
    <source>
        <dbReference type="ARBA" id="ARBA00023125"/>
    </source>
</evidence>
<comment type="caution">
    <text evidence="6">The sequence shown here is derived from an EMBL/GenBank/DDBJ whole genome shotgun (WGS) entry which is preliminary data.</text>
</comment>
<keyword evidence="2" id="KW-0805">Transcription regulation</keyword>
<dbReference type="AlphaFoldDB" id="A0A074TEC7"/>
<accession>A0A074TEC7</accession>
<reference evidence="6 7" key="1">
    <citation type="submission" date="2014-03" db="EMBL/GenBank/DDBJ databases">
        <title>The draft genome sequence of Thioclava dalianensis DLFJ1-1.</title>
        <authorList>
            <person name="Lai Q."/>
            <person name="Shao Z."/>
        </authorList>
    </citation>
    <scope>NUCLEOTIDE SEQUENCE [LARGE SCALE GENOMIC DNA]</scope>
    <source>
        <strain evidence="6 7">DLFJ1-1</strain>
    </source>
</reference>
<evidence type="ECO:0000313" key="6">
    <source>
        <dbReference type="EMBL" id="KEP70111.1"/>
    </source>
</evidence>
<evidence type="ECO:0000256" key="1">
    <source>
        <dbReference type="ARBA" id="ARBA00009437"/>
    </source>
</evidence>
<protein>
    <submittedName>
        <fullName evidence="6">LysR family transcriptional regulator</fullName>
    </submittedName>
</protein>
<keyword evidence="3" id="KW-0238">DNA-binding</keyword>